<evidence type="ECO:0000256" key="4">
    <source>
        <dbReference type="ARBA" id="ARBA00022827"/>
    </source>
</evidence>
<accession>A0ABT3GV69</accession>
<keyword evidence="4" id="KW-0274">FAD</keyword>
<dbReference type="PROSITE" id="PS00624">
    <property type="entry name" value="GMC_OXRED_2"/>
    <property type="match status" value="1"/>
</dbReference>
<evidence type="ECO:0000259" key="5">
    <source>
        <dbReference type="PROSITE" id="PS00624"/>
    </source>
</evidence>
<dbReference type="InterPro" id="IPR007867">
    <property type="entry name" value="GMC_OxRtase_C"/>
</dbReference>
<organism evidence="6 7">
    <name type="scientific">Pararhodobacter zhoushanensis</name>
    <dbReference type="NCBI Taxonomy" id="2479545"/>
    <lineage>
        <taxon>Bacteria</taxon>
        <taxon>Pseudomonadati</taxon>
        <taxon>Pseudomonadota</taxon>
        <taxon>Alphaproteobacteria</taxon>
        <taxon>Rhodobacterales</taxon>
        <taxon>Paracoccaceae</taxon>
        <taxon>Pararhodobacter</taxon>
    </lineage>
</organism>
<dbReference type="Gene3D" id="3.50.50.60">
    <property type="entry name" value="FAD/NAD(P)-binding domain"/>
    <property type="match status" value="1"/>
</dbReference>
<evidence type="ECO:0000256" key="3">
    <source>
        <dbReference type="ARBA" id="ARBA00022630"/>
    </source>
</evidence>
<dbReference type="InterPro" id="IPR000172">
    <property type="entry name" value="GMC_OxRdtase_N"/>
</dbReference>
<dbReference type="Pfam" id="PF00732">
    <property type="entry name" value="GMC_oxred_N"/>
    <property type="match status" value="1"/>
</dbReference>
<dbReference type="SUPFAM" id="SSF54373">
    <property type="entry name" value="FAD-linked reductases, C-terminal domain"/>
    <property type="match status" value="1"/>
</dbReference>
<sequence>MTTGYDVIVVGAGSAGCVLAARLSEDPALRVLLVEAGGSERRPVVSMPLAWFKAMNTPALGWGYETQPEPYADNRRLPVPRGKVIGGCSSINGMMYSRGAASDYDGWAQKGLRGWSYADVLPYFKRSENHWGGASAHHGAGGPLTVTAHQPDAYVHPRLQQTAQALGYALTDDFNGAQHEGFATPEFNTHQGRRGSTAARFLRPAMARGNLTVLSKALVSRVLIEAGRAVGIEVQAGGAVQRITAAREVVLCAGAYGSPQILMLSGIGPADELQAADITPLHDLPGVGRNLQEHASIAHFYQASGDFTFDRELRLDRMARSVLRWAANGSGPVGGLPVGLQGFVRTREGLERPDLQLLISPLAMNNHVWVPGLRPSVGSRFSVASVLLHPESRGWVKPASNDPAAKPLIQYNLLQAEADRAAFRRYVRLVRDFFATEPAASMVTRAILPPDALQSDAEIDGFVRAAVRTAMHPTSTCAMGSGPDAVLDAELRVRGIDGLRVADCASMPDIPGGNTQAPAIMIAEKAADLLLGRPAPAPQRMEDA</sequence>
<evidence type="ECO:0000313" key="6">
    <source>
        <dbReference type="EMBL" id="MCW1931415.1"/>
    </source>
</evidence>
<comment type="cofactor">
    <cofactor evidence="1">
        <name>FAD</name>
        <dbReference type="ChEBI" id="CHEBI:57692"/>
    </cofactor>
</comment>
<dbReference type="PIRSF" id="PIRSF000137">
    <property type="entry name" value="Alcohol_oxidase"/>
    <property type="match status" value="1"/>
</dbReference>
<dbReference type="EMBL" id="JAPDFL010000001">
    <property type="protein sequence ID" value="MCW1931415.1"/>
    <property type="molecule type" value="Genomic_DNA"/>
</dbReference>
<dbReference type="InterPro" id="IPR036188">
    <property type="entry name" value="FAD/NAD-bd_sf"/>
</dbReference>
<dbReference type="SUPFAM" id="SSF51905">
    <property type="entry name" value="FAD/NAD(P)-binding domain"/>
    <property type="match status" value="1"/>
</dbReference>
<feature type="domain" description="Glucose-methanol-choline oxidoreductase N-terminal" evidence="5">
    <location>
        <begin position="254"/>
        <end position="268"/>
    </location>
</feature>
<dbReference type="Pfam" id="PF05199">
    <property type="entry name" value="GMC_oxred_C"/>
    <property type="match status" value="1"/>
</dbReference>
<dbReference type="PANTHER" id="PTHR11552:SF147">
    <property type="entry name" value="CHOLINE DEHYDROGENASE, MITOCHONDRIAL"/>
    <property type="match status" value="1"/>
</dbReference>
<evidence type="ECO:0000313" key="7">
    <source>
        <dbReference type="Proteomes" id="UP001208938"/>
    </source>
</evidence>
<comment type="similarity">
    <text evidence="2">Belongs to the GMC oxidoreductase family.</text>
</comment>
<proteinExistence type="inferred from homology"/>
<dbReference type="RefSeq" id="WP_264504528.1">
    <property type="nucleotide sequence ID" value="NZ_JAPDFL010000001.1"/>
</dbReference>
<dbReference type="InterPro" id="IPR012132">
    <property type="entry name" value="GMC_OxRdtase"/>
</dbReference>
<keyword evidence="7" id="KW-1185">Reference proteome</keyword>
<name>A0ABT3GV69_9RHOB</name>
<evidence type="ECO:0000256" key="2">
    <source>
        <dbReference type="ARBA" id="ARBA00010790"/>
    </source>
</evidence>
<evidence type="ECO:0000256" key="1">
    <source>
        <dbReference type="ARBA" id="ARBA00001974"/>
    </source>
</evidence>
<dbReference type="Gene3D" id="3.30.560.10">
    <property type="entry name" value="Glucose Oxidase, domain 3"/>
    <property type="match status" value="1"/>
</dbReference>
<gene>
    <name evidence="6" type="ORF">OKW52_03835</name>
</gene>
<keyword evidence="3" id="KW-0285">Flavoprotein</keyword>
<dbReference type="Proteomes" id="UP001208938">
    <property type="component" value="Unassembled WGS sequence"/>
</dbReference>
<comment type="caution">
    <text evidence="6">The sequence shown here is derived from an EMBL/GenBank/DDBJ whole genome shotgun (WGS) entry which is preliminary data.</text>
</comment>
<protein>
    <submittedName>
        <fullName evidence="6">GMC family oxidoreductase N-terminal domain-containing protein</fullName>
    </submittedName>
</protein>
<reference evidence="6 7" key="1">
    <citation type="submission" date="2022-10" db="EMBL/GenBank/DDBJ databases">
        <title>Pararhodobacter sp. nov., isolated from marine algae.</title>
        <authorList>
            <person name="Choi B.J."/>
            <person name="Kim J.M."/>
            <person name="Lee J.K."/>
            <person name="Choi D.G."/>
            <person name="Jeon C.O."/>
        </authorList>
    </citation>
    <scope>NUCLEOTIDE SEQUENCE [LARGE SCALE GENOMIC DNA]</scope>
    <source>
        <strain evidence="6 7">ZQ420</strain>
    </source>
</reference>
<dbReference type="PANTHER" id="PTHR11552">
    <property type="entry name" value="GLUCOSE-METHANOL-CHOLINE GMC OXIDOREDUCTASE"/>
    <property type="match status" value="1"/>
</dbReference>